<dbReference type="InterPro" id="IPR020845">
    <property type="entry name" value="AMP-binding_CS"/>
</dbReference>
<dbReference type="EMBL" id="MDZB01000091">
    <property type="protein sequence ID" value="OGX87283.1"/>
    <property type="molecule type" value="Genomic_DNA"/>
</dbReference>
<evidence type="ECO:0000259" key="2">
    <source>
        <dbReference type="Pfam" id="PF13193"/>
    </source>
</evidence>
<gene>
    <name evidence="3" type="ORF">BEN47_11510</name>
</gene>
<dbReference type="AlphaFoldDB" id="A0A1G1T8S8"/>
<reference evidence="3 4" key="1">
    <citation type="submission" date="2016-08" db="EMBL/GenBank/DDBJ databases">
        <title>Hymenobacter coccineus sp. nov., Hymenobacter lapidarius sp. nov. and Hymenobacter glacialis sp. nov., isolated from Antarctic soil.</title>
        <authorList>
            <person name="Sedlacek I."/>
            <person name="Kralova S."/>
            <person name="Kyrova K."/>
            <person name="Maslanova I."/>
            <person name="Stankova E."/>
            <person name="Vrbovska V."/>
            <person name="Nemec M."/>
            <person name="Bartak M."/>
            <person name="Svec P."/>
            <person name="Busse H.-J."/>
            <person name="Pantucek R."/>
        </authorList>
    </citation>
    <scope>NUCLEOTIDE SEQUENCE [LARGE SCALE GENOMIC DNA]</scope>
    <source>
        <strain evidence="3 4">CCM 8643</strain>
    </source>
</reference>
<evidence type="ECO:0008006" key="5">
    <source>
        <dbReference type="Google" id="ProtNLM"/>
    </source>
</evidence>
<dbReference type="InterPro" id="IPR025110">
    <property type="entry name" value="AMP-bd_C"/>
</dbReference>
<dbReference type="NCBIfam" id="NF005714">
    <property type="entry name" value="PRK07529.1"/>
    <property type="match status" value="1"/>
</dbReference>
<sequence length="649" mass="69273">MPGYQSLADILTLEQTPLSARPIAPDTFTMVARGAAANPAGLALRFVFNGEKPTESVDYTYAELMARLHQTANALHGLGIGPTDVVSYLLPNLPETAFVFVAGQAAGIVNAVNPLLEPAQIADILNACGTKVLVTLRAFPKTDIWQKVEAVAALVPTLETVVTVDLLPYLPAPQRLLVSALRLGQRRPALPGLRVVDFYDLLKPAPANRLATGRTIAPDDAACYFHTGGTTGTPKVAALSHRNLTVITSDTELLMGSPVETGPLVFFCGLPMFHINGVVVTICAPWSMGHTLLLGSPQGYRGPGIVANFWELVEHYRIGLFSGVPTVFSRLLEVPIAGRDLSSLKYAICGAAPLAMGLIQEFERRTGLRIAEGYGTTECACTVTVTPFAGEFVAGSIGLRLPYQDVRVMVLDPQTGQYQREAADEESGTLVVRGENVFHGHLQPEHNQNIWVDNGDGAGRFYNTGDLGRRDARGYFYITGRQKELIIRGGHNIDPKVIEEALQLHPGVALAAAIGSPDPDAGELPVAYATRAPGHAALTEAELLAFAAANIPERAAVPKRVYLADELPLTAIGKIFKPALHKQEISRVFGARLATVSGLTVQSITVRDDAKRGLIADVVASSKNGLDVAQAVHAALQGYTVPHEVRVVG</sequence>
<dbReference type="InterPro" id="IPR050237">
    <property type="entry name" value="ATP-dep_AMP-bd_enzyme"/>
</dbReference>
<dbReference type="InterPro" id="IPR045851">
    <property type="entry name" value="AMP-bd_C_sf"/>
</dbReference>
<dbReference type="Proteomes" id="UP000176294">
    <property type="component" value="Unassembled WGS sequence"/>
</dbReference>
<evidence type="ECO:0000259" key="1">
    <source>
        <dbReference type="Pfam" id="PF00501"/>
    </source>
</evidence>
<dbReference type="STRING" id="1908237.BEN47_11510"/>
<dbReference type="PANTHER" id="PTHR43767">
    <property type="entry name" value="LONG-CHAIN-FATTY-ACID--COA LIGASE"/>
    <property type="match status" value="1"/>
</dbReference>
<comment type="caution">
    <text evidence="3">The sequence shown here is derived from an EMBL/GenBank/DDBJ whole genome shotgun (WGS) entry which is preliminary data.</text>
</comment>
<dbReference type="Gene3D" id="3.30.300.30">
    <property type="match status" value="1"/>
</dbReference>
<proteinExistence type="predicted"/>
<accession>A0A1G1T8S8</accession>
<dbReference type="Pfam" id="PF13193">
    <property type="entry name" value="AMP-binding_C"/>
    <property type="match status" value="1"/>
</dbReference>
<organism evidence="3 4">
    <name type="scientific">Hymenobacter lapidarius</name>
    <dbReference type="NCBI Taxonomy" id="1908237"/>
    <lineage>
        <taxon>Bacteria</taxon>
        <taxon>Pseudomonadati</taxon>
        <taxon>Bacteroidota</taxon>
        <taxon>Cytophagia</taxon>
        <taxon>Cytophagales</taxon>
        <taxon>Hymenobacteraceae</taxon>
        <taxon>Hymenobacter</taxon>
    </lineage>
</organism>
<dbReference type="Gene3D" id="3.40.50.12780">
    <property type="entry name" value="N-terminal domain of ligase-like"/>
    <property type="match status" value="1"/>
</dbReference>
<dbReference type="RefSeq" id="WP_070726443.1">
    <property type="nucleotide sequence ID" value="NZ_MDZB01000091.1"/>
</dbReference>
<dbReference type="PANTHER" id="PTHR43767:SF1">
    <property type="entry name" value="NONRIBOSOMAL PEPTIDE SYNTHASE PES1 (EUROFUNG)-RELATED"/>
    <property type="match status" value="1"/>
</dbReference>
<name>A0A1G1T8S8_9BACT</name>
<dbReference type="InterPro" id="IPR042099">
    <property type="entry name" value="ANL_N_sf"/>
</dbReference>
<dbReference type="SUPFAM" id="SSF56801">
    <property type="entry name" value="Acetyl-CoA synthetase-like"/>
    <property type="match status" value="1"/>
</dbReference>
<protein>
    <recommendedName>
        <fullName evidence="5">Acyl-CoA synthetase</fullName>
    </recommendedName>
</protein>
<dbReference type="Pfam" id="PF00501">
    <property type="entry name" value="AMP-binding"/>
    <property type="match status" value="1"/>
</dbReference>
<evidence type="ECO:0000313" key="3">
    <source>
        <dbReference type="EMBL" id="OGX87283.1"/>
    </source>
</evidence>
<dbReference type="GO" id="GO:0016878">
    <property type="term" value="F:acid-thiol ligase activity"/>
    <property type="evidence" value="ECO:0007669"/>
    <property type="project" value="UniProtKB-ARBA"/>
</dbReference>
<feature type="domain" description="AMP-dependent synthetase/ligase" evidence="1">
    <location>
        <begin position="42"/>
        <end position="440"/>
    </location>
</feature>
<dbReference type="PROSITE" id="PS00455">
    <property type="entry name" value="AMP_BINDING"/>
    <property type="match status" value="1"/>
</dbReference>
<feature type="domain" description="AMP-binding enzyme C-terminal" evidence="2">
    <location>
        <begin position="498"/>
        <end position="574"/>
    </location>
</feature>
<evidence type="ECO:0000313" key="4">
    <source>
        <dbReference type="Proteomes" id="UP000176294"/>
    </source>
</evidence>
<keyword evidence="4" id="KW-1185">Reference proteome</keyword>
<dbReference type="InterPro" id="IPR000873">
    <property type="entry name" value="AMP-dep_synth/lig_dom"/>
</dbReference>